<organism evidence="1 2">
    <name type="scientific">Anaerococcus tetradius ATCC 35098</name>
    <dbReference type="NCBI Taxonomy" id="525255"/>
    <lineage>
        <taxon>Bacteria</taxon>
        <taxon>Bacillati</taxon>
        <taxon>Bacillota</taxon>
        <taxon>Tissierellia</taxon>
        <taxon>Tissierellales</taxon>
        <taxon>Peptoniphilaceae</taxon>
        <taxon>Anaerococcus</taxon>
    </lineage>
</organism>
<dbReference type="RefSeq" id="WP_004836110.1">
    <property type="nucleotide sequence ID" value="NZ_GG666295.1"/>
</dbReference>
<sequence>MIKELEKRNLTLKDFKELVEKSDNKKAKRLLPYMLSDDCSEEQLNKLVESFFKLEEESN</sequence>
<name>C2CFZ8_9FIRM</name>
<dbReference type="AlphaFoldDB" id="C2CFZ8"/>
<evidence type="ECO:0000313" key="2">
    <source>
        <dbReference type="Proteomes" id="UP000003744"/>
    </source>
</evidence>
<evidence type="ECO:0000313" key="1">
    <source>
        <dbReference type="EMBL" id="EEI83526.1"/>
    </source>
</evidence>
<comment type="caution">
    <text evidence="1">The sequence shown here is derived from an EMBL/GenBank/DDBJ whole genome shotgun (WGS) entry which is preliminary data.</text>
</comment>
<dbReference type="HOGENOM" id="CLU_2950111_0_0_9"/>
<gene>
    <name evidence="1" type="ORF">HMPREF0077_0408</name>
</gene>
<dbReference type="EMBL" id="ACGC01000014">
    <property type="protein sequence ID" value="EEI83526.1"/>
    <property type="molecule type" value="Genomic_DNA"/>
</dbReference>
<reference evidence="1 2" key="1">
    <citation type="submission" date="2009-01" db="EMBL/GenBank/DDBJ databases">
        <authorList>
            <person name="Qin X."/>
            <person name="Bachman B."/>
            <person name="Battles P."/>
            <person name="Bell A."/>
            <person name="Bess C."/>
            <person name="Bickham C."/>
            <person name="Chaboub L."/>
            <person name="Chen D."/>
            <person name="Coyle M."/>
            <person name="Deiros D.R."/>
            <person name="Dinh H."/>
            <person name="Forbes L."/>
            <person name="Fowler G."/>
            <person name="Francisco L."/>
            <person name="Fu Q."/>
            <person name="Gubbala S."/>
            <person name="Hale W."/>
            <person name="Han Y."/>
            <person name="Hemphill L."/>
            <person name="Highlander S.K."/>
            <person name="Hirani K."/>
            <person name="Hogues M."/>
            <person name="Jackson L."/>
            <person name="Jakkamsetti A."/>
            <person name="Javaid M."/>
            <person name="Jiang H."/>
            <person name="Korchina V."/>
            <person name="Kovar C."/>
            <person name="Lara F."/>
            <person name="Lee S."/>
            <person name="Mata R."/>
            <person name="Mathew T."/>
            <person name="Moen C."/>
            <person name="Morales K."/>
            <person name="Munidasa M."/>
            <person name="Nazareth L."/>
            <person name="Ngo R."/>
            <person name="Nguyen L."/>
            <person name="Okwuonu G."/>
            <person name="Ongeri F."/>
            <person name="Patil S."/>
            <person name="Petrosino J."/>
            <person name="Pham C."/>
            <person name="Pham P."/>
            <person name="Pu L.-L."/>
            <person name="Puazo M."/>
            <person name="Raj R."/>
            <person name="Reid J."/>
            <person name="Rouhana J."/>
            <person name="Saada N."/>
            <person name="Shang Y."/>
            <person name="Simmons D."/>
            <person name="Thornton R."/>
            <person name="Warren J."/>
            <person name="Weissenberger G."/>
            <person name="Zhang J."/>
            <person name="Zhang L."/>
            <person name="Zhou C."/>
            <person name="Zhu D."/>
            <person name="Muzny D."/>
            <person name="Worley K."/>
            <person name="Gibbs R."/>
        </authorList>
    </citation>
    <scope>NUCLEOTIDE SEQUENCE [LARGE SCALE GENOMIC DNA]</scope>
    <source>
        <strain evidence="1 2">ATCC 35098</strain>
    </source>
</reference>
<proteinExistence type="predicted"/>
<accession>C2CFZ8</accession>
<protein>
    <submittedName>
        <fullName evidence="1">Uncharacterized protein</fullName>
    </submittedName>
</protein>
<dbReference type="Proteomes" id="UP000003744">
    <property type="component" value="Unassembled WGS sequence"/>
</dbReference>